<dbReference type="Pfam" id="PF00629">
    <property type="entry name" value="MAM"/>
    <property type="match status" value="1"/>
</dbReference>
<dbReference type="PANTHER" id="PTHR23282">
    <property type="entry name" value="APICAL ENDOSOMAL GLYCOPROTEIN PRECURSOR"/>
    <property type="match status" value="1"/>
</dbReference>
<feature type="disulfide bond" evidence="8">
    <location>
        <begin position="728"/>
        <end position="792"/>
    </location>
</feature>
<keyword evidence="5" id="KW-0675">Receptor</keyword>
<dbReference type="Gene3D" id="2.60.120.200">
    <property type="match status" value="2"/>
</dbReference>
<keyword evidence="10" id="KW-0812">Transmembrane</keyword>
<dbReference type="SMART" id="SM00179">
    <property type="entry name" value="EGF_CA"/>
    <property type="match status" value="3"/>
</dbReference>
<dbReference type="Proteomes" id="UP001208570">
    <property type="component" value="Unassembled WGS sequence"/>
</dbReference>
<evidence type="ECO:0000259" key="13">
    <source>
        <dbReference type="PROSITE" id="PS50287"/>
    </source>
</evidence>
<evidence type="ECO:0000256" key="4">
    <source>
        <dbReference type="ARBA" id="ARBA00023157"/>
    </source>
</evidence>
<evidence type="ECO:0000256" key="10">
    <source>
        <dbReference type="SAM" id="Phobius"/>
    </source>
</evidence>
<dbReference type="PANTHER" id="PTHR23282:SF101">
    <property type="entry name" value="MAM DOMAIN-CONTAINING PROTEIN"/>
    <property type="match status" value="1"/>
</dbReference>
<dbReference type="InterPro" id="IPR011050">
    <property type="entry name" value="Pectin_lyase_fold/virulence"/>
</dbReference>
<feature type="disulfide bond" evidence="8">
    <location>
        <begin position="771"/>
        <end position="781"/>
    </location>
</feature>
<dbReference type="Gene3D" id="3.10.250.10">
    <property type="entry name" value="SRCR-like domain"/>
    <property type="match status" value="1"/>
</dbReference>
<dbReference type="SUPFAM" id="SSF51126">
    <property type="entry name" value="Pectin lyase-like"/>
    <property type="match status" value="1"/>
</dbReference>
<name>A0AAD9NI51_9ANNE</name>
<keyword evidence="1 7" id="KW-0245">EGF-like domain</keyword>
<dbReference type="PROSITE" id="PS50026">
    <property type="entry name" value="EGF_3"/>
    <property type="match status" value="3"/>
</dbReference>
<dbReference type="Pfam" id="PF00008">
    <property type="entry name" value="EGF"/>
    <property type="match status" value="1"/>
</dbReference>
<dbReference type="InterPro" id="IPR001190">
    <property type="entry name" value="SRCR"/>
</dbReference>
<dbReference type="SUPFAM" id="SSF56487">
    <property type="entry name" value="SRCR-like"/>
    <property type="match status" value="1"/>
</dbReference>
<feature type="disulfide bond" evidence="7">
    <location>
        <begin position="224"/>
        <end position="233"/>
    </location>
</feature>
<feature type="region of interest" description="Disordered" evidence="9">
    <location>
        <begin position="37"/>
        <end position="56"/>
    </location>
</feature>
<evidence type="ECO:0000259" key="11">
    <source>
        <dbReference type="PROSITE" id="PS50026"/>
    </source>
</evidence>
<keyword evidence="10" id="KW-0472">Membrane</keyword>
<feature type="disulfide bond" evidence="7">
    <location>
        <begin position="261"/>
        <end position="270"/>
    </location>
</feature>
<evidence type="ECO:0000259" key="12">
    <source>
        <dbReference type="PROSITE" id="PS50060"/>
    </source>
</evidence>
<reference evidence="14" key="1">
    <citation type="journal article" date="2023" name="Mol. Biol. Evol.">
        <title>Third-Generation Sequencing Reveals the Adaptive Role of the Epigenome in Three Deep-Sea Polychaetes.</title>
        <authorList>
            <person name="Perez M."/>
            <person name="Aroh O."/>
            <person name="Sun Y."/>
            <person name="Lan Y."/>
            <person name="Juniper S.K."/>
            <person name="Young C.R."/>
            <person name="Angers B."/>
            <person name="Qian P.Y."/>
        </authorList>
    </citation>
    <scope>NUCLEOTIDE SEQUENCE</scope>
    <source>
        <strain evidence="14">P08H-3</strain>
    </source>
</reference>
<feature type="transmembrane region" description="Helical" evidence="10">
    <location>
        <begin position="1945"/>
        <end position="1969"/>
    </location>
</feature>
<evidence type="ECO:0000256" key="8">
    <source>
        <dbReference type="PROSITE-ProRule" id="PRU00196"/>
    </source>
</evidence>
<evidence type="ECO:0000256" key="5">
    <source>
        <dbReference type="ARBA" id="ARBA00023170"/>
    </source>
</evidence>
<dbReference type="SMART" id="SM00181">
    <property type="entry name" value="EGF"/>
    <property type="match status" value="3"/>
</dbReference>
<feature type="compositionally biased region" description="Polar residues" evidence="9">
    <location>
        <begin position="37"/>
        <end position="47"/>
    </location>
</feature>
<dbReference type="SMART" id="SM00137">
    <property type="entry name" value="MAM"/>
    <property type="match status" value="1"/>
</dbReference>
<keyword evidence="15" id="KW-1185">Reference proteome</keyword>
<keyword evidence="2" id="KW-0732">Signal</keyword>
<feature type="transmembrane region" description="Helical" evidence="10">
    <location>
        <begin position="1874"/>
        <end position="1895"/>
    </location>
</feature>
<feature type="domain" description="EGF-like" evidence="11">
    <location>
        <begin position="74"/>
        <end position="110"/>
    </location>
</feature>
<feature type="disulfide bond" evidence="7">
    <location>
        <begin position="100"/>
        <end position="109"/>
    </location>
</feature>
<dbReference type="InterPro" id="IPR000742">
    <property type="entry name" value="EGF"/>
</dbReference>
<dbReference type="EMBL" id="JAODUP010000021">
    <property type="protein sequence ID" value="KAK2168009.1"/>
    <property type="molecule type" value="Genomic_DNA"/>
</dbReference>
<dbReference type="PROSITE" id="PS00022">
    <property type="entry name" value="EGF_1"/>
    <property type="match status" value="3"/>
</dbReference>
<comment type="caution">
    <text evidence="14">The sequence shown here is derived from an EMBL/GenBank/DDBJ whole genome shotgun (WGS) entry which is preliminary data.</text>
</comment>
<feature type="disulfide bond" evidence="7">
    <location>
        <begin position="240"/>
        <end position="250"/>
    </location>
</feature>
<dbReference type="FunFam" id="3.10.250.10:FF:000007">
    <property type="entry name" value="Soluble scavenger receptor cysteine-rich domain-containing protein SSC5D"/>
    <property type="match status" value="1"/>
</dbReference>
<feature type="disulfide bond" evidence="8">
    <location>
        <begin position="741"/>
        <end position="802"/>
    </location>
</feature>
<comment type="caution">
    <text evidence="7">Lacks conserved residue(s) required for the propagation of feature annotation.</text>
</comment>
<dbReference type="InterPro" id="IPR001881">
    <property type="entry name" value="EGF-like_Ca-bd_dom"/>
</dbReference>
<evidence type="ECO:0000256" key="1">
    <source>
        <dbReference type="ARBA" id="ARBA00022536"/>
    </source>
</evidence>
<gene>
    <name evidence="14" type="ORF">LSH36_21g02016</name>
</gene>
<evidence type="ECO:0000256" key="7">
    <source>
        <dbReference type="PROSITE-ProRule" id="PRU00076"/>
    </source>
</evidence>
<keyword evidence="3" id="KW-0677">Repeat</keyword>
<dbReference type="PROSITE" id="PS01186">
    <property type="entry name" value="EGF_2"/>
    <property type="match status" value="3"/>
</dbReference>
<dbReference type="CDD" id="cd06263">
    <property type="entry name" value="MAM"/>
    <property type="match status" value="1"/>
</dbReference>
<dbReference type="PRINTS" id="PR00258">
    <property type="entry name" value="SPERACTRCPTR"/>
</dbReference>
<proteinExistence type="predicted"/>
<feature type="domain" description="MAM" evidence="12">
    <location>
        <begin position="1047"/>
        <end position="1204"/>
    </location>
</feature>
<dbReference type="SMART" id="SM00202">
    <property type="entry name" value="SR"/>
    <property type="match status" value="1"/>
</dbReference>
<dbReference type="PROSITE" id="PS50060">
    <property type="entry name" value="MAM_2"/>
    <property type="match status" value="2"/>
</dbReference>
<evidence type="ECO:0000256" key="3">
    <source>
        <dbReference type="ARBA" id="ARBA00022737"/>
    </source>
</evidence>
<dbReference type="InterPro" id="IPR051560">
    <property type="entry name" value="MAM_domain-containing"/>
</dbReference>
<feature type="transmembrane region" description="Helical" evidence="10">
    <location>
        <begin position="1822"/>
        <end position="1853"/>
    </location>
</feature>
<dbReference type="SUPFAM" id="SSF57196">
    <property type="entry name" value="EGF/Laminin"/>
    <property type="match status" value="3"/>
</dbReference>
<dbReference type="InterPro" id="IPR036772">
    <property type="entry name" value="SRCR-like_dom_sf"/>
</dbReference>
<evidence type="ECO:0000313" key="14">
    <source>
        <dbReference type="EMBL" id="KAK2168009.1"/>
    </source>
</evidence>
<evidence type="ECO:0000256" key="9">
    <source>
        <dbReference type="SAM" id="MobiDB-lite"/>
    </source>
</evidence>
<keyword evidence="4 8" id="KW-1015">Disulfide bond</keyword>
<feature type="domain" description="EGF-like" evidence="11">
    <location>
        <begin position="194"/>
        <end position="234"/>
    </location>
</feature>
<dbReference type="Pfam" id="PF00530">
    <property type="entry name" value="SRCR"/>
    <property type="match status" value="1"/>
</dbReference>
<sequence>MQHKTRTDGRRHEAVHGSTVDITTTAIPLVVSSLNLSPAPGRQSTDGTAEFSEAQDSGMRNIPWKSVAVDYPSVQGDCASHPCRNGGFCAPVTSGYACKCRRGYSGKNCESVSCREENFALIQPLTSRLSSSCKSVLSVKDNLITIDQCMKEACLSEGNTINYRVGECLVRRCEDQMLHLDMVQGAYDVYTYLETNPCETTSCMNGGVCLAMSNRGEHNALCHCKAGYTGSRCESEINHCLSEPCLHGKCERDDKGFICHCSHGYYGKHCNMDKPPYKYVMTVALTSVKSHPLKEPDPDTYKNMAHKLEEMAKKAHEKYIALDGSDSATFIVTSFNGKPITVTMEIRVSQIVNTNSLIEAMKREIETSLSYLPINGSSLEVMTSDVLFECNFEVDMCNIEQSYIKGTKRWQRQEVRNKQTLVENNVIKLGNYYIMVALSTKSQDRKWKMIIVSLFCVGRWDSNEERRNDGRVSLILSQSVSQSLTQSPTHSVTDSSLNAMSQKIGFRLLKILTLPSFTLPEVNANSGLSCLTFYYKSKGYNELEVGVYVSSADGEKIWQPFWRELMSPSDTWQQGFIIVNLTYGGNINFRSRTFDIRPSEVVIDGIKLMLDLNQCLAIEDEKCSEYAMGPHTDTCLKMMWTRYCLADAAGNPLHSRSTRDIANLGTMRSFITTVKYISDKANAGSKRDLRMCYGDNRKYVRLSSDRQIDGKNEGRIEVFNSGRWTTICDDDFDDDDADVACRQLGFVGGWARNAAFYGSGSGFIAVTKLNCSGSEDSLYMCRHMVPSPGMPCTHEEDAGVTCLQGGPNVYSIGQAEPKPIHQKMDEVRKMAILPSRYQMAKLPGRVRSIRLSTSIANIPFYIQIWRPTSATRHIIQDTEGYILVHEMKLILPKPVKDLVIKTSDLQFRNPPTGSSVFEFSPRKENRLLGVLDDKNGTANGNSYTRFRRSTIDQIYVEVGDILGVYFPEKNPIPYTTKECYSLDEHLRYSYGLDDVPVIGRGYDFKIAPLNWSPCRKYHIQADIEPDIPARYLDAKDNKPQTKEGILFSCKFEDNLCGMIQEVNHDQADWIWTGRRLPQPGIRSIYDSQGQYYIHLEASGKPYRDRAVIHTPWIEYTGPCCVRFQYLMTGFDVESLTLYKESKTGRGLIELWIETDTTSGWKAASLDLKLQGKFKLVFEATLSRSAALGDIALDEIVIVQGNCKESNRQISYKRNFTSEVDLESESLQDADVMPERYYLSKEGRDFDGCGTERLPCKTARQIFNLPSSSLIIIVDNSYLGHVYEVDMTLFGTRIQRLQIHGSCCTLRGNVDTGSSVIKLTSGHPLFLTVSEKSYYLRLFNLRIQGSLSIHSSRMFEMAMENVDFQPLKETNKLNVRSSSNFTLLVQNAKFSDVFLDLASKDSASIRLENVVMRPTGNSRKVGVLSHFSGNHKEYYVGIKNSSFENITHPLHNNMSAALSIGISGTNSHLKFLIEHSKFINNARALDLRVGGETDLHVFGSTFIGNVARGPGGALRISSNTLPGMHAEIPNVDKFHVTLDRCNFDSNAARATVGDNGGMSTGDGGAVYFQVSPPSMNHLQNLVLIRRCNFTNNSAASKGGSLFLGSDVNCLLDDVNVVNPLSFLGAKTDNVLRATGNLKINQMNIQASPSTSDKPVFYYQMGNVNSNGLYVNGFNLLCPKGFVVHTDLIRSGSDDSRFDLLEIFCRPCPSGRYITVGSRCEIDTAAAVAVIPINLTCHSCPYGAVCNRGIRSKLNFWGVERPNGMVYMYPCPDDYCDTDETHPVAMSSCAVNRRGTLCGGCDDGYSEALWGTRCIANTRCLSTYGWVATLIGVYGIIYLVFFMLLDYLSALLQYLASTLSCGRRPRHRAATWNMGYFQIFLYFIQTASLLTFDMFLVDGAINKLAVNPHDVLHPFLINGIQKLLRVRIQILEENSCLVPDLTPTGKMVIKLSFFACLYCILFIIFIIGWLCSLGKRMRHYGIGLAFPWCY</sequence>
<dbReference type="InterPro" id="IPR000998">
    <property type="entry name" value="MAM_dom"/>
</dbReference>
<feature type="domain" description="MAM" evidence="12">
    <location>
        <begin position="388"/>
        <end position="617"/>
    </location>
</feature>
<dbReference type="Gene3D" id="2.10.25.10">
    <property type="entry name" value="Laminin"/>
    <property type="match status" value="3"/>
</dbReference>
<keyword evidence="6" id="KW-0325">Glycoprotein</keyword>
<feature type="domain" description="SRCR" evidence="13">
    <location>
        <begin position="700"/>
        <end position="803"/>
    </location>
</feature>
<protein>
    <submittedName>
        <fullName evidence="14">Uncharacterized protein</fullName>
    </submittedName>
</protein>
<dbReference type="GO" id="GO:0005509">
    <property type="term" value="F:calcium ion binding"/>
    <property type="evidence" value="ECO:0007669"/>
    <property type="project" value="InterPro"/>
</dbReference>
<dbReference type="InterPro" id="IPR013320">
    <property type="entry name" value="ConA-like_dom_sf"/>
</dbReference>
<keyword evidence="10" id="KW-1133">Transmembrane helix</keyword>
<dbReference type="CDD" id="cd00054">
    <property type="entry name" value="EGF_CA"/>
    <property type="match status" value="3"/>
</dbReference>
<feature type="domain" description="EGF-like" evidence="11">
    <location>
        <begin position="236"/>
        <end position="271"/>
    </location>
</feature>
<organism evidence="14 15">
    <name type="scientific">Paralvinella palmiformis</name>
    <dbReference type="NCBI Taxonomy" id="53620"/>
    <lineage>
        <taxon>Eukaryota</taxon>
        <taxon>Metazoa</taxon>
        <taxon>Spiralia</taxon>
        <taxon>Lophotrochozoa</taxon>
        <taxon>Annelida</taxon>
        <taxon>Polychaeta</taxon>
        <taxon>Sedentaria</taxon>
        <taxon>Canalipalpata</taxon>
        <taxon>Terebellida</taxon>
        <taxon>Terebelliformia</taxon>
        <taxon>Alvinellidae</taxon>
        <taxon>Paralvinella</taxon>
    </lineage>
</organism>
<dbReference type="PROSITE" id="PS50287">
    <property type="entry name" value="SRCR_2"/>
    <property type="match status" value="1"/>
</dbReference>
<evidence type="ECO:0000256" key="2">
    <source>
        <dbReference type="ARBA" id="ARBA00022729"/>
    </source>
</evidence>
<dbReference type="SUPFAM" id="SSF49899">
    <property type="entry name" value="Concanavalin A-like lectins/glucanases"/>
    <property type="match status" value="1"/>
</dbReference>
<evidence type="ECO:0000313" key="15">
    <source>
        <dbReference type="Proteomes" id="UP001208570"/>
    </source>
</evidence>
<accession>A0AAD9NI51</accession>
<dbReference type="FunFam" id="2.10.25.10:FF:000255">
    <property type="entry name" value="Sushi, nidogen and EGF-like domains 1"/>
    <property type="match status" value="1"/>
</dbReference>
<evidence type="ECO:0000256" key="6">
    <source>
        <dbReference type="ARBA" id="ARBA00023180"/>
    </source>
</evidence>
<dbReference type="GO" id="GO:0016020">
    <property type="term" value="C:membrane"/>
    <property type="evidence" value="ECO:0007669"/>
    <property type="project" value="InterPro"/>
</dbReference>